<reference evidence="3 5" key="1">
    <citation type="journal article" date="2002" name="Nature">
        <title>Sequence and analysis of chromosome 2 of Dictyostelium discoideum.</title>
        <authorList>
            <consortium name="Dictyostelium Genome Sequencing Consortium"/>
            <person name="Glockner G."/>
            <person name="Eichinger L."/>
            <person name="Szafranski K."/>
            <person name="Pachebat J.A."/>
            <person name="Bankier A.T."/>
            <person name="Dear P.H."/>
            <person name="Lehmann R."/>
            <person name="Baumgart C."/>
            <person name="Parra G."/>
            <person name="Abril J.F."/>
            <person name="Guigo R."/>
            <person name="Kumpf K."/>
            <person name="Tunggal B."/>
            <person name="Cox E."/>
            <person name="Quail M.A."/>
            <person name="Platzer M."/>
            <person name="Rosenthal A."/>
            <person name="Noegel A.A."/>
        </authorList>
    </citation>
    <scope>NUCLEOTIDE SEQUENCE [LARGE SCALE GENOMIC DNA]</scope>
    <source>
        <strain evidence="3 5">AX4</strain>
    </source>
</reference>
<dbReference type="PaxDb" id="44689-DDB0217132"/>
<dbReference type="GeneID" id="8619084"/>
<accession>Q557B0</accession>
<keyword evidence="1" id="KW-0862">Zinc</keyword>
<evidence type="ECO:0000259" key="2">
    <source>
        <dbReference type="PROSITE" id="PS50157"/>
    </source>
</evidence>
<dbReference type="dictyBase" id="DDB_G0273685"/>
<organism evidence="5">
    <name type="scientific">Dictyostelium discoideum</name>
    <name type="common">Social amoeba</name>
    <dbReference type="NCBI Taxonomy" id="44689"/>
    <lineage>
        <taxon>Eukaryota</taxon>
        <taxon>Amoebozoa</taxon>
        <taxon>Evosea</taxon>
        <taxon>Eumycetozoa</taxon>
        <taxon>Dictyostelia</taxon>
        <taxon>Dictyosteliales</taxon>
        <taxon>Dictyosteliaceae</taxon>
        <taxon>Dictyostelium</taxon>
    </lineage>
</organism>
<dbReference type="RefSeq" id="XP_644459.1">
    <property type="nucleotide sequence ID" value="XM_639367.1"/>
</dbReference>
<dbReference type="InterPro" id="IPR013087">
    <property type="entry name" value="Znf_C2H2_type"/>
</dbReference>
<feature type="domain" description="C2H2-type" evidence="2">
    <location>
        <begin position="8"/>
        <end position="38"/>
    </location>
</feature>
<dbReference type="KEGG" id="ddi:DDB_G0273367"/>
<keyword evidence="1" id="KW-0863">Zinc-finger</keyword>
<evidence type="ECO:0000313" key="4">
    <source>
        <dbReference type="EMBL" id="EAL70901.1"/>
    </source>
</evidence>
<comment type="caution">
    <text evidence="3">The sequence shown here is derived from an EMBL/GenBank/DDBJ whole genome shotgun (WGS) entry which is preliminary data.</text>
</comment>
<evidence type="ECO:0000313" key="3">
    <source>
        <dbReference type="EMBL" id="EAL70533.1"/>
    </source>
</evidence>
<dbReference type="EMBL" id="AAFI02000011">
    <property type="protein sequence ID" value="EAL70533.1"/>
    <property type="molecule type" value="Genomic_DNA"/>
</dbReference>
<dbReference type="EMBL" id="AAFI02000009">
    <property type="protein sequence ID" value="EAL70901.1"/>
    <property type="molecule type" value="Genomic_DNA"/>
</dbReference>
<evidence type="ECO:0000313" key="5">
    <source>
        <dbReference type="Proteomes" id="UP000002195"/>
    </source>
</evidence>
<dbReference type="KEGG" id="ddi:DDB_G0273685"/>
<protein>
    <recommendedName>
        <fullName evidence="2">C2H2-type domain-containing protein</fullName>
    </recommendedName>
</protein>
<dbReference type="InParanoid" id="Q557B0"/>
<dbReference type="AlphaFoldDB" id="Q557B0"/>
<dbReference type="PROSITE" id="PS00028">
    <property type="entry name" value="ZINC_FINGER_C2H2_1"/>
    <property type="match status" value="1"/>
</dbReference>
<dbReference type="HOGENOM" id="CLU_2042431_0_0_1"/>
<keyword evidence="5" id="KW-1185">Reference proteome</keyword>
<reference evidence="3 5" key="2">
    <citation type="journal article" date="2005" name="Nature">
        <title>The genome of the social amoeba Dictyostelium discoideum.</title>
        <authorList>
            <consortium name="The Dictyostelium discoideum Sequencing Consortium"/>
            <person name="Eichinger L."/>
            <person name="Pachebat J.A."/>
            <person name="Glockner G."/>
            <person name="Rajandream M.A."/>
            <person name="Sucgang R."/>
            <person name="Berriman M."/>
            <person name="Song J."/>
            <person name="Olsen R."/>
            <person name="Szafranski K."/>
            <person name="Xu Q."/>
            <person name="Tunggal B."/>
            <person name="Kummerfeld S."/>
            <person name="Madera M."/>
            <person name="Konfortov B.A."/>
            <person name="Rivero F."/>
            <person name="Bankier A.T."/>
            <person name="Lehmann R."/>
            <person name="Hamlin N."/>
            <person name="Davies R."/>
            <person name="Gaudet P."/>
            <person name="Fey P."/>
            <person name="Pilcher K."/>
            <person name="Chen G."/>
            <person name="Saunders D."/>
            <person name="Sodergren E."/>
            <person name="Davis P."/>
            <person name="Kerhornou A."/>
            <person name="Nie X."/>
            <person name="Hall N."/>
            <person name="Anjard C."/>
            <person name="Hemphill L."/>
            <person name="Bason N."/>
            <person name="Farbrother P."/>
            <person name="Desany B."/>
            <person name="Just E."/>
            <person name="Morio T."/>
            <person name="Rost R."/>
            <person name="Churcher C."/>
            <person name="Cooper J."/>
            <person name="Haydock S."/>
            <person name="van Driessche N."/>
            <person name="Cronin A."/>
            <person name="Goodhead I."/>
            <person name="Muzny D."/>
            <person name="Mourier T."/>
            <person name="Pain A."/>
            <person name="Lu M."/>
            <person name="Harper D."/>
            <person name="Lindsay R."/>
            <person name="Hauser H."/>
            <person name="James K."/>
            <person name="Quiles M."/>
            <person name="Madan Babu M."/>
            <person name="Saito T."/>
            <person name="Buchrieser C."/>
            <person name="Wardroper A."/>
            <person name="Felder M."/>
            <person name="Thangavelu M."/>
            <person name="Johnson D."/>
            <person name="Knights A."/>
            <person name="Loulseged H."/>
            <person name="Mungall K."/>
            <person name="Oliver K."/>
            <person name="Price C."/>
            <person name="Quail M.A."/>
            <person name="Urushihara H."/>
            <person name="Hernandez J."/>
            <person name="Rabbinowitsch E."/>
            <person name="Steffen D."/>
            <person name="Sanders M."/>
            <person name="Ma J."/>
            <person name="Kohara Y."/>
            <person name="Sharp S."/>
            <person name="Simmonds M."/>
            <person name="Spiegler S."/>
            <person name="Tivey A."/>
            <person name="Sugano S."/>
            <person name="White B."/>
            <person name="Walker D."/>
            <person name="Woodward J."/>
            <person name="Winckler T."/>
            <person name="Tanaka Y."/>
            <person name="Shaulsky G."/>
            <person name="Schleicher M."/>
            <person name="Weinstock G."/>
            <person name="Rosenthal A."/>
            <person name="Cox E.C."/>
            <person name="Chisholm R.L."/>
            <person name="Gibbs R."/>
            <person name="Loomis W.F."/>
            <person name="Platzer M."/>
            <person name="Kay R.R."/>
            <person name="Williams J."/>
            <person name="Dear P.H."/>
            <person name="Noegel A.A."/>
            <person name="Barrell B."/>
            <person name="Kuspa A."/>
        </authorList>
    </citation>
    <scope>NUCLEOTIDE SEQUENCE [LARGE SCALE GENOMIC DNA]</scope>
    <source>
        <strain evidence="3 5">AX4</strain>
    </source>
</reference>
<sequence length="121" mass="13979">MKTEKGAYKCTQKFCSMSYGYASSLSRHITKKHAGAVRNKSASNKPMVMCRHSDCTFLCHTKHRRRHEKCHKNLCKDQECPACTNPDQFKRGRKPKHLVDPKNSIISSRQSNYCSIQNLFK</sequence>
<dbReference type="RefSeq" id="XP_644791.1">
    <property type="nucleotide sequence ID" value="XM_639699.1"/>
</dbReference>
<name>Q557B0_DICDI</name>
<dbReference type="dictyBase" id="DDB_G0273367"/>
<dbReference type="SMR" id="Q557B0"/>
<dbReference type="GO" id="GO:0008270">
    <property type="term" value="F:zinc ion binding"/>
    <property type="evidence" value="ECO:0007669"/>
    <property type="project" value="UniProtKB-KW"/>
</dbReference>
<reference evidence="3" key="3">
    <citation type="submission" date="2009-08" db="EMBL/GenBank/DDBJ databases">
        <authorList>
            <consortium name="The Dictyostelium discoideum Sequencing Consortium"/>
            <person name="Eichinger L."/>
            <person name="Pachebat J.A."/>
            <person name="Gloeckner G."/>
            <person name="Rajandream M.-A."/>
            <person name="Sucgang R."/>
            <person name="Song J."/>
            <person name="Cox E.C."/>
            <person name="Tunggal B."/>
            <person name="Szafranski K."/>
            <person name="Konfortov B.A."/>
            <person name="Farbrother P."/>
            <person name="Bankier A.T."/>
            <person name="Lehmann R."/>
            <person name="Hamlin N."/>
            <person name="Xu Q."/>
            <person name="Davies R."/>
            <person name="Gaudet P."/>
            <person name="Fey P."/>
            <person name="Pilcher K."/>
            <person name="Chen G."/>
            <person name="Saunders D."/>
            <person name="Sodergren E."/>
            <person name="Davis P."/>
            <person name="Nie X."/>
            <person name="Kerhornou A."/>
            <person name="Hemphill L."/>
            <person name="Bason N."/>
            <person name="Berriman M."/>
            <person name="Desany B."/>
            <person name="Churcher C."/>
            <person name="Cooper J."/>
            <person name="van Driessche N."/>
            <person name="Cronin A."/>
            <person name="Goodhead I."/>
            <person name="Muzny D."/>
            <person name="Hall N."/>
            <person name="Harper D."/>
            <person name="Lindsay R."/>
            <person name="Hauser H."/>
            <person name="James K."/>
            <person name="Quiles M."/>
            <person name="Buchrieser C."/>
            <person name="Wardroper A."/>
            <person name="Thangavelu M."/>
            <person name="Johnson D."/>
            <person name="Knights A."/>
            <person name="Loulseged H."/>
            <person name="Mungall K."/>
            <person name="Price C."/>
            <person name="Ma J."/>
            <person name="Quail M."/>
            <person name="Hernandez J."/>
            <person name="Rabbinowitsch E."/>
            <person name="Steffen D."/>
            <person name="Sanders M."/>
            <person name="Weinstock G."/>
            <person name="Sharp S."/>
            <person name="Just E."/>
            <person name="Shaulsky G."/>
            <person name="Simmonds M."/>
            <person name="Tivey A."/>
            <person name="White B."/>
            <person name="Walker D."/>
            <person name="Woodward J."/>
            <person name="Winckler T."/>
            <person name="Schleicher M."/>
            <person name="Rosenthal A."/>
            <person name="Rivero F."/>
            <person name="Chisholm R.L."/>
            <person name="Gibbs R."/>
            <person name="Loomis W.F."/>
            <person name="Platzer M."/>
            <person name="Kay R.R."/>
            <person name="Williams J."/>
            <person name="Dear P.H."/>
            <person name="Noegel A.A."/>
            <person name="Barrell B."/>
            <person name="Kuspa A."/>
        </authorList>
    </citation>
    <scope>NUCLEOTIDE SEQUENCE</scope>
    <source>
        <strain evidence="3">AX4</strain>
    </source>
</reference>
<proteinExistence type="predicted"/>
<evidence type="ECO:0000256" key="1">
    <source>
        <dbReference type="PROSITE-ProRule" id="PRU00042"/>
    </source>
</evidence>
<gene>
    <name evidence="4" type="ORF">DDB_G0273367</name>
    <name evidence="3" type="ORF">DDB_G0273685</name>
</gene>
<dbReference type="PROSITE" id="PS50157">
    <property type="entry name" value="ZINC_FINGER_C2H2_2"/>
    <property type="match status" value="1"/>
</dbReference>
<keyword evidence="1" id="KW-0479">Metal-binding</keyword>
<dbReference type="VEuPathDB" id="AmoebaDB:DDB_G0273685"/>
<dbReference type="Proteomes" id="UP000002195">
    <property type="component" value="Unassembled WGS sequence"/>
</dbReference>
<dbReference type="GeneID" id="8618893"/>